<proteinExistence type="predicted"/>
<dbReference type="EMBL" id="JASBWV010000001">
    <property type="protein sequence ID" value="KAJ9127938.1"/>
    <property type="molecule type" value="Genomic_DNA"/>
</dbReference>
<dbReference type="Proteomes" id="UP001234202">
    <property type="component" value="Unassembled WGS sequence"/>
</dbReference>
<name>A0ACC2XWA9_9TREE</name>
<keyword evidence="2" id="KW-1185">Reference proteome</keyword>
<gene>
    <name evidence="1" type="ORF">QFC24_000223</name>
</gene>
<protein>
    <submittedName>
        <fullName evidence="1">Uncharacterized protein</fullName>
    </submittedName>
</protein>
<comment type="caution">
    <text evidence="1">The sequence shown here is derived from an EMBL/GenBank/DDBJ whole genome shotgun (WGS) entry which is preliminary data.</text>
</comment>
<evidence type="ECO:0000313" key="1">
    <source>
        <dbReference type="EMBL" id="KAJ9127938.1"/>
    </source>
</evidence>
<accession>A0ACC2XWA9</accession>
<reference evidence="1" key="1">
    <citation type="submission" date="2023-04" db="EMBL/GenBank/DDBJ databases">
        <title>Draft Genome sequencing of Naganishia species isolated from polar environments using Oxford Nanopore Technology.</title>
        <authorList>
            <person name="Leo P."/>
            <person name="Venkateswaran K."/>
        </authorList>
    </citation>
    <scope>NUCLEOTIDE SEQUENCE</scope>
    <source>
        <strain evidence="1">DBVPG 5303</strain>
    </source>
</reference>
<evidence type="ECO:0000313" key="2">
    <source>
        <dbReference type="Proteomes" id="UP001234202"/>
    </source>
</evidence>
<sequence>MAAPQSQQNTPPVANNYASDDSEPEADSLQDDDDIQKWMVTEAALNRWSRYPAEAQSNEISPRANLDGRENNPKVLALGNTKVPVIDEVTQWIKRNNSLPPDKGPYKPKGRRSTLQDADANYESAVAALGLDVPALTEKTDRAFYDRWANTLDYRWNYDFADLRLRRAKKGWKWRLVRILPNGEVFVQPFIKPSQKPYRERGILSSKYEEPRVTSQELLKQLTNKAQWRWRGMPVTRGEELEDEKRLSHLIAVEGFKDHYGFIGEIISQSTAEMGSSVYILAYMFLAIYIVIFAFGPPAATPYLSEFLVALLPLQSSLKGVVAMAGDMKRKAGDPYTEGGNARQWLLYWVVYQLLRWFKVVCGWRTFVLAVCASPFFGSFAIHPEDQKIQKRRLMKVIWQERGQRMADEAILRDIPRPSGAYAPSGSGPKGGKAHNMVNFNALQYATKLELEARQYLGWHHEYYKGGYYTSAGQTGSARAVSNGLREEIVKLSQFINELTDKPMSYHVQDEAGFERCIRSIEKRLSKEHIHARTNQGTQSFQWMLQDKYGATQEEANKFLDVLFWEQGIDASARSGMRRAIHYDGGGELRDIWNGGLLGEKKPFWDPKYVHQEQPPMSAEDLQQAKKIFDDLLAGRDSASEEFKKAWGDKLEATGRNRNVPQNNPWQMRYVPNYQELEDMFGLTQSEKFIPGSGLEQRSNHMGRTSEAFLYTNPMEM</sequence>
<organism evidence="1 2">
    <name type="scientific">Naganishia onofrii</name>
    <dbReference type="NCBI Taxonomy" id="1851511"/>
    <lineage>
        <taxon>Eukaryota</taxon>
        <taxon>Fungi</taxon>
        <taxon>Dikarya</taxon>
        <taxon>Basidiomycota</taxon>
        <taxon>Agaricomycotina</taxon>
        <taxon>Tremellomycetes</taxon>
        <taxon>Filobasidiales</taxon>
        <taxon>Filobasidiaceae</taxon>
        <taxon>Naganishia</taxon>
    </lineage>
</organism>